<dbReference type="SUPFAM" id="SSF53067">
    <property type="entry name" value="Actin-like ATPase domain"/>
    <property type="match status" value="1"/>
</dbReference>
<dbReference type="InterPro" id="IPR043129">
    <property type="entry name" value="ATPase_NBD"/>
</dbReference>
<feature type="region of interest" description="Disordered" evidence="6">
    <location>
        <begin position="96"/>
        <end position="126"/>
    </location>
</feature>
<dbReference type="GO" id="GO:0140662">
    <property type="term" value="F:ATP-dependent protein folding chaperone"/>
    <property type="evidence" value="ECO:0007669"/>
    <property type="project" value="InterPro"/>
</dbReference>
<dbReference type="PANTHER" id="PTHR42749">
    <property type="entry name" value="CELL SHAPE-DETERMINING PROTEIN MREB"/>
    <property type="match status" value="1"/>
</dbReference>
<keyword evidence="7" id="KW-0472">Membrane</keyword>
<evidence type="ECO:0000256" key="4">
    <source>
        <dbReference type="ARBA" id="ARBA00023016"/>
    </source>
</evidence>
<evidence type="ECO:0000256" key="3">
    <source>
        <dbReference type="ARBA" id="ARBA00022840"/>
    </source>
</evidence>
<keyword evidence="7" id="KW-0812">Transmembrane</keyword>
<feature type="compositionally biased region" description="Basic and acidic residues" evidence="6">
    <location>
        <begin position="96"/>
        <end position="124"/>
    </location>
</feature>
<evidence type="ECO:0000313" key="8">
    <source>
        <dbReference type="EMBL" id="TDP96021.1"/>
    </source>
</evidence>
<feature type="region of interest" description="Disordered" evidence="6">
    <location>
        <begin position="226"/>
        <end position="321"/>
    </location>
</feature>
<comment type="similarity">
    <text evidence="1">Belongs to the heat shock protein 70 family.</text>
</comment>
<accession>A0A4R6S8E8</accession>
<proteinExistence type="inferred from homology"/>
<evidence type="ECO:0000256" key="1">
    <source>
        <dbReference type="ARBA" id="ARBA00007381"/>
    </source>
</evidence>
<dbReference type="Gene3D" id="3.30.420.40">
    <property type="match status" value="2"/>
</dbReference>
<evidence type="ECO:0000256" key="7">
    <source>
        <dbReference type="SAM" id="Phobius"/>
    </source>
</evidence>
<feature type="transmembrane region" description="Helical" evidence="7">
    <location>
        <begin position="325"/>
        <end position="345"/>
    </location>
</feature>
<dbReference type="EMBL" id="SNXZ01000004">
    <property type="protein sequence ID" value="TDP96021.1"/>
    <property type="molecule type" value="Genomic_DNA"/>
</dbReference>
<reference evidence="8 9" key="1">
    <citation type="submission" date="2019-03" db="EMBL/GenBank/DDBJ databases">
        <title>Genomic Encyclopedia of Type Strains, Phase IV (KMG-IV): sequencing the most valuable type-strain genomes for metagenomic binning, comparative biology and taxonomic classification.</title>
        <authorList>
            <person name="Goeker M."/>
        </authorList>
    </citation>
    <scope>NUCLEOTIDE SEQUENCE [LARGE SCALE GENOMIC DNA]</scope>
    <source>
        <strain evidence="8 9">DSM 45361</strain>
    </source>
</reference>
<keyword evidence="3" id="KW-0067">ATP-binding</keyword>
<dbReference type="Proteomes" id="UP000295444">
    <property type="component" value="Unassembled WGS sequence"/>
</dbReference>
<dbReference type="GO" id="GO:0005524">
    <property type="term" value="F:ATP binding"/>
    <property type="evidence" value="ECO:0007669"/>
    <property type="project" value="UniProtKB-KW"/>
</dbReference>
<feature type="compositionally biased region" description="Pro residues" evidence="6">
    <location>
        <begin position="275"/>
        <end position="287"/>
    </location>
</feature>
<dbReference type="AlphaFoldDB" id="A0A4R6S8E8"/>
<evidence type="ECO:0000256" key="6">
    <source>
        <dbReference type="SAM" id="MobiDB-lite"/>
    </source>
</evidence>
<keyword evidence="7" id="KW-1133">Transmembrane helix</keyword>
<dbReference type="PANTHER" id="PTHR42749:SF1">
    <property type="entry name" value="CELL SHAPE-DETERMINING PROTEIN MREB"/>
    <property type="match status" value="1"/>
</dbReference>
<name>A0A4R6S8E8_LABRH</name>
<protein>
    <submittedName>
        <fullName evidence="8">Hsp70 protein</fullName>
    </submittedName>
</protein>
<keyword evidence="2" id="KW-0547">Nucleotide-binding</keyword>
<dbReference type="InterPro" id="IPR013126">
    <property type="entry name" value="Hsp_70_fam"/>
</dbReference>
<feature type="compositionally biased region" description="Low complexity" evidence="6">
    <location>
        <begin position="311"/>
        <end position="321"/>
    </location>
</feature>
<comment type="caution">
    <text evidence="8">The sequence shown here is derived from an EMBL/GenBank/DDBJ whole genome shotgun (WGS) entry which is preliminary data.</text>
</comment>
<sequence length="535" mass="55116">MGSNLVLVPEPVAAAAHFASFPGQGLVPGQALAVYDLGAGTFDVAVVGATQSGFAVLAEAGLPDLGGLDVDQALLEHVGRQVSARDPGRWQRLLRPEGTNDRRAQRALREDVRSGKEALSRHPQTEVPLPEPFGDVLVTRVELEALIRPSLLRSVELLAGTIRSTGLTPERLAGIYLVGGSSRIPLIATLIAEGLRVVPTSLDQPETAVALGAHHVPREGVSMRTTDISGAVGPSAPNTGAMNSGAVPMQNAGLSQQVPQQGMSGPIPVGHQGPPSTPFPQSGPQPIGPQSGPMSNPIPQQMVSGPPPQFPSTTPSQGSSSKKPWLIVGAVAVVVLALVGVLLVVNSNSDNGGGTAQTGGNSGTNGSGTHGNTGGGGTSGLADCSDTSQDDKGFTQCMAAFAGSHADDPECKKGMFLNGQDMTSTMEAANAQASTCDLSDKHSLIYLQFPSPAMADQMVEGFKQGANQQNLQPVDWSGGDYSGQYWSIDFAGVGALLYTVKDKPLAGFVMNLDSSNTSSSTSLADYFEQNVKPGS</sequence>
<feature type="compositionally biased region" description="Polar residues" evidence="6">
    <location>
        <begin position="252"/>
        <end position="263"/>
    </location>
</feature>
<evidence type="ECO:0000313" key="9">
    <source>
        <dbReference type="Proteomes" id="UP000295444"/>
    </source>
</evidence>
<evidence type="ECO:0000256" key="5">
    <source>
        <dbReference type="ARBA" id="ARBA00023186"/>
    </source>
</evidence>
<keyword evidence="4" id="KW-0346">Stress response</keyword>
<feature type="compositionally biased region" description="Gly residues" evidence="6">
    <location>
        <begin position="351"/>
        <end position="374"/>
    </location>
</feature>
<dbReference type="PROSITE" id="PS01036">
    <property type="entry name" value="HSP70_3"/>
    <property type="match status" value="1"/>
</dbReference>
<organism evidence="8 9">
    <name type="scientific">Labedaea rhizosphaerae</name>
    <dbReference type="NCBI Taxonomy" id="598644"/>
    <lineage>
        <taxon>Bacteria</taxon>
        <taxon>Bacillati</taxon>
        <taxon>Actinomycetota</taxon>
        <taxon>Actinomycetes</taxon>
        <taxon>Pseudonocardiales</taxon>
        <taxon>Pseudonocardiaceae</taxon>
        <taxon>Labedaea</taxon>
    </lineage>
</organism>
<keyword evidence="9" id="KW-1185">Reference proteome</keyword>
<dbReference type="Gene3D" id="3.90.640.10">
    <property type="entry name" value="Actin, Chain A, domain 4"/>
    <property type="match status" value="1"/>
</dbReference>
<gene>
    <name evidence="8" type="ORF">EV186_1041</name>
</gene>
<keyword evidence="5" id="KW-0143">Chaperone</keyword>
<feature type="region of interest" description="Disordered" evidence="6">
    <location>
        <begin position="347"/>
        <end position="374"/>
    </location>
</feature>
<dbReference type="InterPro" id="IPR018181">
    <property type="entry name" value="Heat_shock_70_CS"/>
</dbReference>
<dbReference type="Pfam" id="PF00012">
    <property type="entry name" value="HSP70"/>
    <property type="match status" value="1"/>
</dbReference>
<evidence type="ECO:0000256" key="2">
    <source>
        <dbReference type="ARBA" id="ARBA00022741"/>
    </source>
</evidence>